<dbReference type="InterPro" id="IPR052429">
    <property type="entry name" value="BAH_domain_protein"/>
</dbReference>
<feature type="compositionally biased region" description="Basic residues" evidence="1">
    <location>
        <begin position="47"/>
        <end position="60"/>
    </location>
</feature>
<dbReference type="OrthoDB" id="6426227at2759"/>
<dbReference type="Proteomes" id="UP000192220">
    <property type="component" value="Unplaced"/>
</dbReference>
<dbReference type="InParanoid" id="A0A2I4ALE5"/>
<feature type="region of interest" description="Disordered" evidence="1">
    <location>
        <begin position="26"/>
        <end position="77"/>
    </location>
</feature>
<dbReference type="STRING" id="52670.A0A2I4ALE5"/>
<dbReference type="AlphaFoldDB" id="A0A2I4ALE5"/>
<evidence type="ECO:0000313" key="3">
    <source>
        <dbReference type="RefSeq" id="XP_013856317.1"/>
    </source>
</evidence>
<reference evidence="3" key="1">
    <citation type="submission" date="2025-08" db="UniProtKB">
        <authorList>
            <consortium name="RefSeq"/>
        </authorList>
    </citation>
    <scope>IDENTIFICATION</scope>
</reference>
<dbReference type="KEGG" id="alim:106512194"/>
<dbReference type="RefSeq" id="XP_013856317.1">
    <property type="nucleotide sequence ID" value="XM_014000863.1"/>
</dbReference>
<sequence length="77" mass="8893">METMGGEELAMRVQLAELQRRYKEKQRELAKLQRKHDHQKDETSRSPARRGPGRPRKRKSTPGPAAAESSKRLRSVL</sequence>
<keyword evidence="2" id="KW-1185">Reference proteome</keyword>
<name>A0A2I4ALE5_AUSLI</name>
<evidence type="ECO:0000256" key="1">
    <source>
        <dbReference type="SAM" id="MobiDB-lite"/>
    </source>
</evidence>
<organism evidence="2 3">
    <name type="scientific">Austrofundulus limnaeus</name>
    <name type="common">Annual killifish</name>
    <dbReference type="NCBI Taxonomy" id="52670"/>
    <lineage>
        <taxon>Eukaryota</taxon>
        <taxon>Metazoa</taxon>
        <taxon>Chordata</taxon>
        <taxon>Craniata</taxon>
        <taxon>Vertebrata</taxon>
        <taxon>Euteleostomi</taxon>
        <taxon>Actinopterygii</taxon>
        <taxon>Neopterygii</taxon>
        <taxon>Teleostei</taxon>
        <taxon>Neoteleostei</taxon>
        <taxon>Acanthomorphata</taxon>
        <taxon>Ovalentaria</taxon>
        <taxon>Atherinomorphae</taxon>
        <taxon>Cyprinodontiformes</taxon>
        <taxon>Rivulidae</taxon>
        <taxon>Austrofundulus</taxon>
    </lineage>
</organism>
<accession>A0A2I4ALE5</accession>
<dbReference type="GeneID" id="106512194"/>
<protein>
    <submittedName>
        <fullName evidence="3">BAH and coiled-coil domain-containing protein 1</fullName>
    </submittedName>
</protein>
<gene>
    <name evidence="3" type="primary">LOC106512194</name>
</gene>
<dbReference type="PANTHER" id="PTHR12505:SF22">
    <property type="entry name" value="BAH AND COILED-COIL DOMAIN-CONTAINING PROTEIN 1"/>
    <property type="match status" value="1"/>
</dbReference>
<proteinExistence type="predicted"/>
<dbReference type="PANTHER" id="PTHR12505">
    <property type="entry name" value="PHD FINGER TRANSCRIPTION FACTOR"/>
    <property type="match status" value="1"/>
</dbReference>
<evidence type="ECO:0000313" key="2">
    <source>
        <dbReference type="Proteomes" id="UP000192220"/>
    </source>
</evidence>